<dbReference type="GO" id="GO:0005634">
    <property type="term" value="C:nucleus"/>
    <property type="evidence" value="ECO:0007669"/>
    <property type="project" value="TreeGrafter"/>
</dbReference>
<keyword evidence="3" id="KW-1185">Reference proteome</keyword>
<comment type="caution">
    <text evidence="2">The sequence shown here is derived from an EMBL/GenBank/DDBJ whole genome shotgun (WGS) entry which is preliminary data.</text>
</comment>
<dbReference type="EMBL" id="JABAYA010000032">
    <property type="protein sequence ID" value="KAF7728761.1"/>
    <property type="molecule type" value="Genomic_DNA"/>
</dbReference>
<evidence type="ECO:0000259" key="1">
    <source>
        <dbReference type="Pfam" id="PF13638"/>
    </source>
</evidence>
<accession>A0A8H7BS35</accession>
<sequence>MSQHEIEYMDIDEAEFIHEVNVEIAHIRANATVDVQKYTDPLEVPGTGDDWPFCHIAVLDTNFLISHLAYLKNLLTKAEQHPGSLVLVVPWIVVMELDGLKVREDANHSNTKCNFVYWMLI</sequence>
<dbReference type="Gene3D" id="3.40.50.1010">
    <property type="entry name" value="5'-nuclease"/>
    <property type="match status" value="1"/>
</dbReference>
<protein>
    <recommendedName>
        <fullName evidence="1">PIN domain-containing protein</fullName>
    </recommendedName>
</protein>
<dbReference type="Proteomes" id="UP000605846">
    <property type="component" value="Unassembled WGS sequence"/>
</dbReference>
<dbReference type="InterPro" id="IPR029060">
    <property type="entry name" value="PIN-like_dom_sf"/>
</dbReference>
<dbReference type="Pfam" id="PF13638">
    <property type="entry name" value="PIN_4"/>
    <property type="match status" value="1"/>
</dbReference>
<name>A0A8H7BS35_9FUNG</name>
<evidence type="ECO:0000313" key="2">
    <source>
        <dbReference type="EMBL" id="KAF7728761.1"/>
    </source>
</evidence>
<reference evidence="2" key="1">
    <citation type="submission" date="2020-01" db="EMBL/GenBank/DDBJ databases">
        <title>Genome Sequencing of Three Apophysomyces-Like Fungal Strains Confirms a Novel Fungal Genus in the Mucoromycota with divergent Burkholderia-like Endosymbiotic Bacteria.</title>
        <authorList>
            <person name="Stajich J.E."/>
            <person name="Macias A.M."/>
            <person name="Carter-House D."/>
            <person name="Lovett B."/>
            <person name="Kasson L.R."/>
            <person name="Berry K."/>
            <person name="Grigoriev I."/>
            <person name="Chang Y."/>
            <person name="Spatafora J."/>
            <person name="Kasson M.T."/>
        </authorList>
    </citation>
    <scope>NUCLEOTIDE SEQUENCE</scope>
    <source>
        <strain evidence="2">NRRL A-21654</strain>
    </source>
</reference>
<gene>
    <name evidence="2" type="ORF">EC973_005599</name>
</gene>
<dbReference type="AlphaFoldDB" id="A0A8H7BS35"/>
<proteinExistence type="predicted"/>
<dbReference type="SUPFAM" id="SSF88723">
    <property type="entry name" value="PIN domain-like"/>
    <property type="match status" value="1"/>
</dbReference>
<dbReference type="PANTHER" id="PTHR16161:SF0">
    <property type="entry name" value="TRANSCRIPTIONAL PROTEIN SWT1"/>
    <property type="match status" value="1"/>
</dbReference>
<dbReference type="InterPro" id="IPR002716">
    <property type="entry name" value="PIN_dom"/>
</dbReference>
<dbReference type="GO" id="GO:0004540">
    <property type="term" value="F:RNA nuclease activity"/>
    <property type="evidence" value="ECO:0007669"/>
    <property type="project" value="UniProtKB-ARBA"/>
</dbReference>
<dbReference type="OrthoDB" id="2017974at2759"/>
<feature type="domain" description="PIN" evidence="1">
    <location>
        <begin position="58"/>
        <end position="108"/>
    </location>
</feature>
<organism evidence="2 3">
    <name type="scientific">Apophysomyces ossiformis</name>
    <dbReference type="NCBI Taxonomy" id="679940"/>
    <lineage>
        <taxon>Eukaryota</taxon>
        <taxon>Fungi</taxon>
        <taxon>Fungi incertae sedis</taxon>
        <taxon>Mucoromycota</taxon>
        <taxon>Mucoromycotina</taxon>
        <taxon>Mucoromycetes</taxon>
        <taxon>Mucorales</taxon>
        <taxon>Mucorineae</taxon>
        <taxon>Mucoraceae</taxon>
        <taxon>Apophysomyces</taxon>
    </lineage>
</organism>
<dbReference type="PANTHER" id="PTHR16161">
    <property type="entry name" value="TRANSCRIPTIONAL PROTEIN SWT1"/>
    <property type="match status" value="1"/>
</dbReference>
<dbReference type="InterPro" id="IPR052626">
    <property type="entry name" value="SWT1_Regulator"/>
</dbReference>
<evidence type="ECO:0000313" key="3">
    <source>
        <dbReference type="Proteomes" id="UP000605846"/>
    </source>
</evidence>